<comment type="subcellular location">
    <subcellularLocation>
        <location evidence="1">Nucleus</location>
    </subcellularLocation>
</comment>
<reference evidence="12" key="1">
    <citation type="submission" date="2024-03" db="EMBL/GenBank/DDBJ databases">
        <title>WGS assembly of Saponaria officinalis var. Norfolk2.</title>
        <authorList>
            <person name="Jenkins J."/>
            <person name="Shu S."/>
            <person name="Grimwood J."/>
            <person name="Barry K."/>
            <person name="Goodstein D."/>
            <person name="Schmutz J."/>
            <person name="Leebens-Mack J."/>
            <person name="Osbourn A."/>
        </authorList>
    </citation>
    <scope>NUCLEOTIDE SEQUENCE [LARGE SCALE GENOMIC DNA]</scope>
    <source>
        <strain evidence="12">JIC</strain>
    </source>
</reference>
<keyword evidence="4" id="KW-0238">DNA-binding</keyword>
<evidence type="ECO:0000256" key="2">
    <source>
        <dbReference type="ARBA" id="ARBA00007214"/>
    </source>
</evidence>
<dbReference type="InterPro" id="IPR046829">
    <property type="entry name" value="Calmod_bind_C"/>
</dbReference>
<dbReference type="GO" id="GO:0005634">
    <property type="term" value="C:nucleus"/>
    <property type="evidence" value="ECO:0007669"/>
    <property type="project" value="UniProtKB-SubCell"/>
</dbReference>
<evidence type="ECO:0000256" key="4">
    <source>
        <dbReference type="ARBA" id="ARBA00023125"/>
    </source>
</evidence>
<dbReference type="InterPro" id="IPR046831">
    <property type="entry name" value="Calmodulin_bind_N"/>
</dbReference>
<keyword evidence="5" id="KW-0010">Activator</keyword>
<feature type="domain" description="Calmodulin binding protein-like N-terminal" evidence="9">
    <location>
        <begin position="117"/>
        <end position="263"/>
    </location>
</feature>
<dbReference type="InterPro" id="IPR046830">
    <property type="entry name" value="Calmod_bind_M"/>
</dbReference>
<feature type="region of interest" description="Disordered" evidence="8">
    <location>
        <begin position="32"/>
        <end position="58"/>
    </location>
</feature>
<dbReference type="GO" id="GO:0080142">
    <property type="term" value="P:regulation of salicylic acid biosynthetic process"/>
    <property type="evidence" value="ECO:0007669"/>
    <property type="project" value="TreeGrafter"/>
</dbReference>
<evidence type="ECO:0000313" key="12">
    <source>
        <dbReference type="EMBL" id="KAK9684672.1"/>
    </source>
</evidence>
<keyword evidence="7" id="KW-0539">Nucleus</keyword>
<feature type="domain" description="Calmodulin binding protein C-terminal" evidence="11">
    <location>
        <begin position="347"/>
        <end position="408"/>
    </location>
</feature>
<dbReference type="PANTHER" id="PTHR31713">
    <property type="entry name" value="OS02G0177800 PROTEIN"/>
    <property type="match status" value="1"/>
</dbReference>
<dbReference type="AlphaFoldDB" id="A0AAW1I7M3"/>
<evidence type="ECO:0008006" key="14">
    <source>
        <dbReference type="Google" id="ProtNLM"/>
    </source>
</evidence>
<dbReference type="InterPro" id="IPR012416">
    <property type="entry name" value="CBP60"/>
</dbReference>
<evidence type="ECO:0000256" key="1">
    <source>
        <dbReference type="ARBA" id="ARBA00004123"/>
    </source>
</evidence>
<feature type="region of interest" description="Disordered" evidence="8">
    <location>
        <begin position="419"/>
        <end position="441"/>
    </location>
</feature>
<dbReference type="PANTHER" id="PTHR31713:SF14">
    <property type="entry name" value="CALMODULIN-BINDING PROTEIN 60 A"/>
    <property type="match status" value="1"/>
</dbReference>
<evidence type="ECO:0000256" key="5">
    <source>
        <dbReference type="ARBA" id="ARBA00023159"/>
    </source>
</evidence>
<evidence type="ECO:0000259" key="11">
    <source>
        <dbReference type="Pfam" id="PF20452"/>
    </source>
</evidence>
<dbReference type="GO" id="GO:0003700">
    <property type="term" value="F:DNA-binding transcription factor activity"/>
    <property type="evidence" value="ECO:0007669"/>
    <property type="project" value="TreeGrafter"/>
</dbReference>
<dbReference type="EMBL" id="JBDFQZ010000010">
    <property type="protein sequence ID" value="KAK9684672.1"/>
    <property type="molecule type" value="Genomic_DNA"/>
</dbReference>
<dbReference type="GO" id="GO:0005516">
    <property type="term" value="F:calmodulin binding"/>
    <property type="evidence" value="ECO:0007669"/>
    <property type="project" value="InterPro"/>
</dbReference>
<dbReference type="Proteomes" id="UP001443914">
    <property type="component" value="Unassembled WGS sequence"/>
</dbReference>
<feature type="domain" description="Calmodulin binding protein central" evidence="10">
    <location>
        <begin position="276"/>
        <end position="341"/>
    </location>
</feature>
<evidence type="ECO:0000259" key="9">
    <source>
        <dbReference type="Pfam" id="PF07887"/>
    </source>
</evidence>
<feature type="compositionally biased region" description="Polar residues" evidence="8">
    <location>
        <begin position="39"/>
        <end position="48"/>
    </location>
</feature>
<dbReference type="GO" id="GO:0043565">
    <property type="term" value="F:sequence-specific DNA binding"/>
    <property type="evidence" value="ECO:0007669"/>
    <property type="project" value="TreeGrafter"/>
</dbReference>
<evidence type="ECO:0000256" key="7">
    <source>
        <dbReference type="ARBA" id="ARBA00023242"/>
    </source>
</evidence>
<dbReference type="Pfam" id="PF20452">
    <property type="entry name" value="Calmod_bind_C"/>
    <property type="match status" value="1"/>
</dbReference>
<sequence length="597" mass="67573">MSDIWSGCGCCELSRWCLFYALLLFDEMSQKRNPEDDASTSGKLQGNHSPDDKRRRSTPSFRSVVLEVMRQNSLQHVLEPMLRRVVKEEVESAIKKHISNLKWNSEEDVLPSESRSMQLKFLSALSLPVFTGTRIEGEDGSGIKIALVDALTDDVVLYASESSSKVEVVVLEGDFDGDERETWTQEEFRNNIVREREGKKPLLTGDVHVFLKKGIGTIGELSFTDNSSWTRSRRFRLGARVVGNSDGARIREAKTESFIVRDHRGELYKKHHPPSLFDEVWRLEKIGKDGAFHKRLSIERVKTVKDFLILLNLDPARLRNILGSGMSAKMWDVTVEHARTCVLDKRIYLYYSLNSQHKNGVVFNVVGQILGLYSESQYAPVDKMSESEKLEAQRMVTEGFQHWDGVISFEDINSLIGGASPNATTSSSRPETSEVSKELTPQNINRLEYAQSSAPSPDILSPLYSLGCLSTSDEFSLQTMDALDLRYDHSLDIPVQITNSLFCSSESIAQAFHDDDPLGFTDIDYSSIQSANAGLESQADLQSAYSGFLRSRSSSHIVRGPAHRRWRVLSSILRWFSLRRLVVTRRTHLPEIQRFHR</sequence>
<keyword evidence="6" id="KW-0804">Transcription</keyword>
<dbReference type="Pfam" id="PF07887">
    <property type="entry name" value="Calmodulin_bind"/>
    <property type="match status" value="1"/>
</dbReference>
<comment type="similarity">
    <text evidence="2">Belongs to the plant ACBP60 protein family.</text>
</comment>
<keyword evidence="3" id="KW-0805">Transcription regulation</keyword>
<name>A0AAW1I7M3_SAPOF</name>
<feature type="compositionally biased region" description="Polar residues" evidence="8">
    <location>
        <begin position="421"/>
        <end position="430"/>
    </location>
</feature>
<evidence type="ECO:0000313" key="13">
    <source>
        <dbReference type="Proteomes" id="UP001443914"/>
    </source>
</evidence>
<evidence type="ECO:0000259" key="10">
    <source>
        <dbReference type="Pfam" id="PF20451"/>
    </source>
</evidence>
<dbReference type="Pfam" id="PF20451">
    <property type="entry name" value="Calmod_bind_M"/>
    <property type="match status" value="1"/>
</dbReference>
<organism evidence="12 13">
    <name type="scientific">Saponaria officinalis</name>
    <name type="common">Common soapwort</name>
    <name type="synonym">Lychnis saponaria</name>
    <dbReference type="NCBI Taxonomy" id="3572"/>
    <lineage>
        <taxon>Eukaryota</taxon>
        <taxon>Viridiplantae</taxon>
        <taxon>Streptophyta</taxon>
        <taxon>Embryophyta</taxon>
        <taxon>Tracheophyta</taxon>
        <taxon>Spermatophyta</taxon>
        <taxon>Magnoliopsida</taxon>
        <taxon>eudicotyledons</taxon>
        <taxon>Gunneridae</taxon>
        <taxon>Pentapetalae</taxon>
        <taxon>Caryophyllales</taxon>
        <taxon>Caryophyllaceae</taxon>
        <taxon>Caryophylleae</taxon>
        <taxon>Saponaria</taxon>
    </lineage>
</organism>
<evidence type="ECO:0000256" key="6">
    <source>
        <dbReference type="ARBA" id="ARBA00023163"/>
    </source>
</evidence>
<keyword evidence="13" id="KW-1185">Reference proteome</keyword>
<evidence type="ECO:0000256" key="3">
    <source>
        <dbReference type="ARBA" id="ARBA00023015"/>
    </source>
</evidence>
<evidence type="ECO:0000256" key="8">
    <source>
        <dbReference type="SAM" id="MobiDB-lite"/>
    </source>
</evidence>
<proteinExistence type="inferred from homology"/>
<gene>
    <name evidence="12" type="ORF">RND81_10G224600</name>
</gene>
<comment type="caution">
    <text evidence="12">The sequence shown here is derived from an EMBL/GenBank/DDBJ whole genome shotgun (WGS) entry which is preliminary data.</text>
</comment>
<accession>A0AAW1I7M3</accession>
<protein>
    <recommendedName>
        <fullName evidence="14">Calmodulin-binding protein</fullName>
    </recommendedName>
</protein>